<evidence type="ECO:0000313" key="1">
    <source>
        <dbReference type="EMBL" id="MDT0339334.1"/>
    </source>
</evidence>
<dbReference type="AlphaFoldDB" id="A0AAE4GDD9"/>
<reference evidence="1" key="1">
    <citation type="submission" date="2023-02" db="EMBL/GenBank/DDBJ databases">
        <title>Description of Herbaspirillum huttiense subsp. nephrolepsisexaltata and Herbaspirillum huttiense subsp. lycopersicon.</title>
        <authorList>
            <person name="Poudel M."/>
            <person name="Sharma A."/>
            <person name="Goss E."/>
            <person name="Tapia J.H."/>
            <person name="Harmon C.M."/>
            <person name="Jones J.B."/>
        </authorList>
    </citation>
    <scope>NUCLEOTIDE SEQUENCE</scope>
    <source>
        <strain evidence="1">NC40101</strain>
    </source>
</reference>
<gene>
    <name evidence="1" type="ORF">RJN63_21040</name>
</gene>
<organism evidence="1">
    <name type="scientific">Herbaspirillum huttiense subsp. nephrolepidis</name>
    <dbReference type="NCBI Taxonomy" id="3075126"/>
    <lineage>
        <taxon>Bacteria</taxon>
        <taxon>Pseudomonadati</taxon>
        <taxon>Pseudomonadota</taxon>
        <taxon>Betaproteobacteria</taxon>
        <taxon>Burkholderiales</taxon>
        <taxon>Oxalobacteraceae</taxon>
        <taxon>Herbaspirillum</taxon>
    </lineage>
</organism>
<comment type="caution">
    <text evidence="1">The sequence shown here is derived from an EMBL/GenBank/DDBJ whole genome shotgun (WGS) entry which is preliminary data.</text>
</comment>
<accession>A0AAE4GDD9</accession>
<name>A0AAE4GDD9_9BURK</name>
<dbReference type="RefSeq" id="WP_310835955.1">
    <property type="nucleotide sequence ID" value="NZ_JAVLSM010000002.1"/>
</dbReference>
<dbReference type="EMBL" id="JAVRAA010000012">
    <property type="protein sequence ID" value="MDT0339334.1"/>
    <property type="molecule type" value="Genomic_DNA"/>
</dbReference>
<proteinExistence type="predicted"/>
<protein>
    <submittedName>
        <fullName evidence="1">Uncharacterized protein</fullName>
    </submittedName>
</protein>
<sequence length="75" mass="7869">MALVACTATQPQQTPVTITRTIDTSCDLFKPIYPACSDVVADTTARQIVDHNQVGAAHCGWKPPAGTRCTAPAGK</sequence>